<dbReference type="eggNOG" id="ENOG502QQJE">
    <property type="taxonomic scope" value="Eukaryota"/>
</dbReference>
<organism evidence="1 2">
    <name type="scientific">Citrus clementina</name>
    <name type="common">Clementine</name>
    <name type="synonym">Citrus deliciosa x Citrus sinensis</name>
    <dbReference type="NCBI Taxonomy" id="85681"/>
    <lineage>
        <taxon>Eukaryota</taxon>
        <taxon>Viridiplantae</taxon>
        <taxon>Streptophyta</taxon>
        <taxon>Embryophyta</taxon>
        <taxon>Tracheophyta</taxon>
        <taxon>Spermatophyta</taxon>
        <taxon>Magnoliopsida</taxon>
        <taxon>eudicotyledons</taxon>
        <taxon>Gunneridae</taxon>
        <taxon>Pentapetalae</taxon>
        <taxon>rosids</taxon>
        <taxon>malvids</taxon>
        <taxon>Sapindales</taxon>
        <taxon>Rutaceae</taxon>
        <taxon>Aurantioideae</taxon>
        <taxon>Citrus</taxon>
    </lineage>
</organism>
<dbReference type="InterPro" id="IPR044974">
    <property type="entry name" value="Disease_R_plants"/>
</dbReference>
<gene>
    <name evidence="1" type="ORF">CICLE_v10030347mg</name>
</gene>
<dbReference type="InterPro" id="IPR032675">
    <property type="entry name" value="LRR_dom_sf"/>
</dbReference>
<dbReference type="InParanoid" id="V4UCI8"/>
<dbReference type="Gene3D" id="3.80.10.10">
    <property type="entry name" value="Ribonuclease Inhibitor"/>
    <property type="match status" value="2"/>
</dbReference>
<dbReference type="InterPro" id="IPR027417">
    <property type="entry name" value="P-loop_NTPase"/>
</dbReference>
<dbReference type="STRING" id="85681.V4UCI8"/>
<dbReference type="PANTHER" id="PTHR11017">
    <property type="entry name" value="LEUCINE-RICH REPEAT-CONTAINING PROTEIN"/>
    <property type="match status" value="1"/>
</dbReference>
<dbReference type="Gramene" id="ESR37004">
    <property type="protein sequence ID" value="ESR37004"/>
    <property type="gene ID" value="CICLE_v10030347mg"/>
</dbReference>
<dbReference type="Proteomes" id="UP000030687">
    <property type="component" value="Unassembled WGS sequence"/>
</dbReference>
<dbReference type="SUPFAM" id="SSF52058">
    <property type="entry name" value="L domain-like"/>
    <property type="match status" value="1"/>
</dbReference>
<dbReference type="GO" id="GO:0006952">
    <property type="term" value="P:defense response"/>
    <property type="evidence" value="ECO:0007669"/>
    <property type="project" value="InterPro"/>
</dbReference>
<evidence type="ECO:0000313" key="2">
    <source>
        <dbReference type="Proteomes" id="UP000030687"/>
    </source>
</evidence>
<name>V4UCI8_CITCL</name>
<protein>
    <submittedName>
        <fullName evidence="1">Uncharacterized protein</fullName>
    </submittedName>
</protein>
<keyword evidence="2" id="KW-1185">Reference proteome</keyword>
<proteinExistence type="predicted"/>
<reference evidence="1 2" key="1">
    <citation type="submission" date="2013-10" db="EMBL/GenBank/DDBJ databases">
        <authorList>
            <consortium name="International Citrus Genome Consortium"/>
            <person name="Jenkins J."/>
            <person name="Schmutz J."/>
            <person name="Prochnik S."/>
            <person name="Rokhsar D."/>
            <person name="Gmitter F."/>
            <person name="Ollitrault P."/>
            <person name="Machado M."/>
            <person name="Talon M."/>
            <person name="Wincker P."/>
            <person name="Jaillon O."/>
            <person name="Morgante M."/>
        </authorList>
    </citation>
    <scope>NUCLEOTIDE SEQUENCE</scope>
    <source>
        <strain evidence="2">cv. Clemenules</strain>
    </source>
</reference>
<dbReference type="SUPFAM" id="SSF52540">
    <property type="entry name" value="P-loop containing nucleoside triphosphate hydrolases"/>
    <property type="match status" value="1"/>
</dbReference>
<dbReference type="GO" id="GO:0043531">
    <property type="term" value="F:ADP binding"/>
    <property type="evidence" value="ECO:0007669"/>
    <property type="project" value="InterPro"/>
</dbReference>
<dbReference type="KEGG" id="cic:CICLE_v10030347mg"/>
<accession>V4UCI8</accession>
<dbReference type="AlphaFoldDB" id="V4UCI8"/>
<evidence type="ECO:0000313" key="1">
    <source>
        <dbReference type="EMBL" id="ESR37004.1"/>
    </source>
</evidence>
<dbReference type="Gene3D" id="3.40.50.300">
    <property type="entry name" value="P-loop containing nucleotide triphosphate hydrolases"/>
    <property type="match status" value="1"/>
</dbReference>
<dbReference type="PANTHER" id="PTHR11017:SF385">
    <property type="entry name" value="DISEASE RESISTANCE PROTEIN (TIR-NBS-LRR CLASS)-RELATED"/>
    <property type="match status" value="1"/>
</dbReference>
<dbReference type="EMBL" id="KI536978">
    <property type="protein sequence ID" value="ESR37004.1"/>
    <property type="molecule type" value="Genomic_DNA"/>
</dbReference>
<sequence>MNYGWLDPKFWVRRQLKRHNHSRTLLKDYIGDDGLLVVGSDLDKFSPRWRFVEVKKIVQEPNFIQKLVEEIAIKLSCRYFAVASYPVGIDSPVEHVHSLLRLDDLDVYMESIDRGLNMMSSRLLHRRVFVVLDNLDHIDQLKPLAGENKWFGSGSRIIITNRNEHLLKVFEVDGVCTVPRLCLGKSFQLFSWHAFRKDKPPQRFMKLSRELLRCAEGLPLDVWESAEEKLKRIPSEEILNKLRVSFDELNDDEEKNVFMDIAHLFVGMDKDYVLKILQSCGFSSEIVFFVLTQRCLIRHEREIACQESLKDPVHHVLTSHSVSAFLILFFVRAAISSMKIITVWSHCHGFPLKFLPASFHLENLVALDMCYSGLAQIWKENRLKILNVSHSLYLIKIPNFDGLPNLEKLVLIDCPSLVEIHLSIGHLVRVVSLNLKDCISLTSLPRCLLGYQEEVPILLVSFQTLLGLHSLRRLCLSNCSLSDNALPADIGSLSSLLHLDLCFNNFSRLPDTIMFQTWKNKPAMTLDNCQRVAEIQSLDKLESTTRIFVDGCYNLSDKFRKMLLQSLHSWDYGPPNQVPDWCDFRSEGSIISFQVPPASNCPIIGLILCAAYSAEENLMILLGFGDIVIKKESKEP</sequence>